<feature type="transmembrane region" description="Helical" evidence="1">
    <location>
        <begin position="288"/>
        <end position="310"/>
    </location>
</feature>
<dbReference type="AlphaFoldDB" id="A0A4Y8L7Y0"/>
<sequence>MCKKLLYFLIFLISSVTITGQNIQLSDSSKVSLLTNTPWDKEVYALFGHTAIRINDPSVFLDVVFNYGIFDFDSPNFMYRFVKGETDYMVAGYSFSQYLSGYKNRGIGITEQVLNLTLDEKQRILDALVTNALPENRVYRYNYFYDNCSTRPRDIIEKNIHGTIQYTATNKLQTYRDLVHECVSGQPWVRFGIDLVIGADADKVISDHQKDFIPSYLLHSYKSATIKQGENIRRLVSEENLLLSQDSARTFVSPSFNTPLWYGLIFLLFTIVFSYISYKKNWMIASKIFDFILFFVAGTAGFIIFFLMYFSVHPCTNPNWNLVWLNPVQIIAAILFLIKFTSKYVYYYHFINFAILIVFLLAWFLIPQYLEIAFIPYILALCIRSGTNVLNYRKNNNH</sequence>
<evidence type="ECO:0000259" key="4">
    <source>
        <dbReference type="Pfam" id="PF25221"/>
    </source>
</evidence>
<evidence type="ECO:0000259" key="3">
    <source>
        <dbReference type="Pfam" id="PF13387"/>
    </source>
</evidence>
<name>A0A4Y8L7Y0_9BACT</name>
<feature type="transmembrane region" description="Helical" evidence="1">
    <location>
        <begin position="345"/>
        <end position="366"/>
    </location>
</feature>
<feature type="transmembrane region" description="Helical" evidence="1">
    <location>
        <begin position="259"/>
        <end position="276"/>
    </location>
</feature>
<protein>
    <submittedName>
        <fullName evidence="5">DUF4105 domain-containing protein</fullName>
    </submittedName>
</protein>
<keyword evidence="6" id="KW-1185">Reference proteome</keyword>
<keyword evidence="1" id="KW-0812">Transmembrane</keyword>
<evidence type="ECO:0000256" key="2">
    <source>
        <dbReference type="SAM" id="SignalP"/>
    </source>
</evidence>
<feature type="transmembrane region" description="Helical" evidence="1">
    <location>
        <begin position="322"/>
        <end position="338"/>
    </location>
</feature>
<proteinExistence type="predicted"/>
<gene>
    <name evidence="5" type="ORF">E2605_00940</name>
</gene>
<accession>A0A4Y8L7Y0</accession>
<dbReference type="OrthoDB" id="319167at2"/>
<feature type="domain" description="Lnb N-terminal periplasmic" evidence="3">
    <location>
        <begin position="30"/>
        <end position="179"/>
    </location>
</feature>
<evidence type="ECO:0000313" key="6">
    <source>
        <dbReference type="Proteomes" id="UP000297861"/>
    </source>
</evidence>
<keyword evidence="1" id="KW-0472">Membrane</keyword>
<feature type="domain" description="Lnb-like transmembrane" evidence="4">
    <location>
        <begin position="255"/>
        <end position="394"/>
    </location>
</feature>
<feature type="signal peptide" evidence="2">
    <location>
        <begin position="1"/>
        <end position="19"/>
    </location>
</feature>
<dbReference type="Pfam" id="PF25221">
    <property type="entry name" value="5TMH_Lnb"/>
    <property type="match status" value="1"/>
</dbReference>
<dbReference type="InterPro" id="IPR025178">
    <property type="entry name" value="Lnb_N"/>
</dbReference>
<feature type="chain" id="PRO_5021325325" evidence="2">
    <location>
        <begin position="20"/>
        <end position="398"/>
    </location>
</feature>
<keyword evidence="1" id="KW-1133">Transmembrane helix</keyword>
<dbReference type="Pfam" id="PF13387">
    <property type="entry name" value="Lnb_N"/>
    <property type="match status" value="1"/>
</dbReference>
<organism evidence="5 6">
    <name type="scientific">Dysgonomonas capnocytophagoides</name>
    <dbReference type="NCBI Taxonomy" id="45254"/>
    <lineage>
        <taxon>Bacteria</taxon>
        <taxon>Pseudomonadati</taxon>
        <taxon>Bacteroidota</taxon>
        <taxon>Bacteroidia</taxon>
        <taxon>Bacteroidales</taxon>
        <taxon>Dysgonomonadaceae</taxon>
        <taxon>Dysgonomonas</taxon>
    </lineage>
</organism>
<comment type="caution">
    <text evidence="5">The sequence shown here is derived from an EMBL/GenBank/DDBJ whole genome shotgun (WGS) entry which is preliminary data.</text>
</comment>
<feature type="transmembrane region" description="Helical" evidence="1">
    <location>
        <begin position="372"/>
        <end position="392"/>
    </location>
</feature>
<reference evidence="5 6" key="1">
    <citation type="submission" date="2019-03" db="EMBL/GenBank/DDBJ databases">
        <title>San Antonio Military Medical Center submission to MRSN (WRAIR), pending publication.</title>
        <authorList>
            <person name="Blyth D.M."/>
            <person name="Mccarthy S.L."/>
            <person name="Schall S.E."/>
            <person name="Stam J.A."/>
            <person name="Ong A.C."/>
            <person name="Mcgann P.T."/>
        </authorList>
    </citation>
    <scope>NUCLEOTIDE SEQUENCE [LARGE SCALE GENOMIC DNA]</scope>
    <source>
        <strain evidence="5 6">MRSN571793</strain>
    </source>
</reference>
<evidence type="ECO:0000256" key="1">
    <source>
        <dbReference type="SAM" id="Phobius"/>
    </source>
</evidence>
<dbReference type="Proteomes" id="UP000297861">
    <property type="component" value="Unassembled WGS sequence"/>
</dbReference>
<evidence type="ECO:0000313" key="5">
    <source>
        <dbReference type="EMBL" id="TFD98683.1"/>
    </source>
</evidence>
<dbReference type="InterPro" id="IPR057436">
    <property type="entry name" value="5TMH_Lnb"/>
</dbReference>
<dbReference type="EMBL" id="SOML01000001">
    <property type="protein sequence ID" value="TFD98683.1"/>
    <property type="molecule type" value="Genomic_DNA"/>
</dbReference>
<dbReference type="STRING" id="1121485.GCA_000426485_00953"/>
<keyword evidence="2" id="KW-0732">Signal</keyword>